<organism evidence="2 3">
    <name type="scientific">[Actinomadura] parvosata subsp. kistnae</name>
    <dbReference type="NCBI Taxonomy" id="1909395"/>
    <lineage>
        <taxon>Bacteria</taxon>
        <taxon>Bacillati</taxon>
        <taxon>Actinomycetota</taxon>
        <taxon>Actinomycetes</taxon>
        <taxon>Streptosporangiales</taxon>
        <taxon>Streptosporangiaceae</taxon>
        <taxon>Nonomuraea</taxon>
    </lineage>
</organism>
<dbReference type="EMBL" id="CP017717">
    <property type="protein sequence ID" value="AQZ63843.1"/>
    <property type="molecule type" value="Genomic_DNA"/>
</dbReference>
<evidence type="ECO:0000313" key="2">
    <source>
        <dbReference type="EMBL" id="AQZ63843.1"/>
    </source>
</evidence>
<proteinExistence type="predicted"/>
<accession>A0A1V0A0X6</accession>
<name>A0A1V0A0X6_9ACTN</name>
<protein>
    <submittedName>
        <fullName evidence="2">Uncharacterized protein</fullName>
    </submittedName>
</protein>
<evidence type="ECO:0000313" key="3">
    <source>
        <dbReference type="Proteomes" id="UP000190797"/>
    </source>
</evidence>
<feature type="region of interest" description="Disordered" evidence="1">
    <location>
        <begin position="421"/>
        <end position="450"/>
    </location>
</feature>
<sequence>MVRMAFGVVTGRGQQVWDAAGRPVTDALSAQVTGPPVVVGPAGADPGPAVAALDQLLHDRDADEGPGPDDADRVVAAGAGVALAPGFVSARLHGARGDRRDAVLAAVRVLGLDGLHRLGERAGVLVALFGAEATKPLAAAASRAIAERRWTALQLASAASGLLGAEQLVRLLTVDLPAIDPTPGAAASTMAAHLEQVLGAHSRARRLDLVLDLWQQVAAHQRHLERLRRRRATQGKQSRVRELTTRYRTHDDELLIEQIRAELGHEPSLIEAARWQPSTWQAAMCMRRMLADALAATALLRTAINVGDHGVVQGMNRSTAALTAAARLMDSAEHGAAARRVPGLTGLPARPGCHARDLAAQLGNPSEPYVRQRLARAAEYAEIVMDVLTDRILDYPHLLRDWSAESMRDWRTAVGYPGRRDPARWAQPPVAGGRPTLAERLESRPGVPPAEEETAGDLLWYAELGDALAQLKGHDQAYVEYGPDYPHVIGDPHPDFHPDPHSGDGPRLEPSLASIPSALAGAAQLVSLGARPPRHCRTWPDLTARLLADLAVTQTLVTAFQLPEPLPALDGTLLPGTRVRLEFARNARMLAEWSTYMGNCIATSPYVEAAQQGRSALAALRDESGRIVANVELEQHARGWRVSELRARFNGDPEADLYQRVLDWAATLPAAFSDEPPGPPVPDRLPDPRPAARRRAGRTFQEVSGPLSRLAADAMTREEMVNALRVLRTLHHRDPAPLPTGGTDARVHIGADARPGARVHADARSRTRIHAVDRVGGDADGTGSVGEADVRGDAGAAPDVLTALRRLSSDRVERLCRDELPSVGLAELWRATGVRPLEQALTALPHPTPAGTGGRSPLTLLLLDAPLPGSLRKLARHEAVAPARSMELIARRIRAAIGRLARAADPVLAHQVVRRADTAVLCALVVAVTSWTPHPGLPTVAVSEPGEMSVPGFPRTDLEDPAGPWQRALPGAVELGADLDAFWARVAAEGLRVPAAWLGHGGWSPLWQRAAR</sequence>
<dbReference type="Proteomes" id="UP000190797">
    <property type="component" value="Chromosome"/>
</dbReference>
<feature type="region of interest" description="Disordered" evidence="1">
    <location>
        <begin position="671"/>
        <end position="705"/>
    </location>
</feature>
<evidence type="ECO:0000256" key="1">
    <source>
        <dbReference type="SAM" id="MobiDB-lite"/>
    </source>
</evidence>
<keyword evidence="3" id="KW-1185">Reference proteome</keyword>
<reference evidence="3" key="1">
    <citation type="journal article" date="2017" name="Med. Chem. Commun.">
        <title>Nonomuraea sp. ATCC 55076 harbours the largest actinomycete chromosome to date and the kistamicin biosynthetic gene cluster.</title>
        <authorList>
            <person name="Nazari B."/>
            <person name="Forneris C.C."/>
            <person name="Gibson M.I."/>
            <person name="Moon K."/>
            <person name="Schramma K.R."/>
            <person name="Seyedsayamdost M.R."/>
        </authorList>
    </citation>
    <scope>NUCLEOTIDE SEQUENCE [LARGE SCALE GENOMIC DNA]</scope>
    <source>
        <strain evidence="3">ATCC 55076</strain>
    </source>
</reference>
<gene>
    <name evidence="2" type="ORF">BKM31_22395</name>
</gene>
<dbReference type="AlphaFoldDB" id="A0A1V0A0X6"/>
<dbReference type="KEGG" id="noa:BKM31_22395"/>